<gene>
    <name evidence="9" type="ORF">LR48_Vigan08g213900</name>
</gene>
<evidence type="ECO:0000313" key="10">
    <source>
        <dbReference type="Proteomes" id="UP000053144"/>
    </source>
</evidence>
<organism evidence="9 10">
    <name type="scientific">Phaseolus angularis</name>
    <name type="common">Azuki bean</name>
    <name type="synonym">Vigna angularis</name>
    <dbReference type="NCBI Taxonomy" id="3914"/>
    <lineage>
        <taxon>Eukaryota</taxon>
        <taxon>Viridiplantae</taxon>
        <taxon>Streptophyta</taxon>
        <taxon>Embryophyta</taxon>
        <taxon>Tracheophyta</taxon>
        <taxon>Spermatophyta</taxon>
        <taxon>Magnoliopsida</taxon>
        <taxon>eudicotyledons</taxon>
        <taxon>Gunneridae</taxon>
        <taxon>Pentapetalae</taxon>
        <taxon>rosids</taxon>
        <taxon>fabids</taxon>
        <taxon>Fabales</taxon>
        <taxon>Fabaceae</taxon>
        <taxon>Papilionoideae</taxon>
        <taxon>50 kb inversion clade</taxon>
        <taxon>NPAAA clade</taxon>
        <taxon>indigoferoid/millettioid clade</taxon>
        <taxon>Phaseoleae</taxon>
        <taxon>Vigna</taxon>
    </lineage>
</organism>
<evidence type="ECO:0008006" key="11">
    <source>
        <dbReference type="Google" id="ProtNLM"/>
    </source>
</evidence>
<dbReference type="CDD" id="cd01837">
    <property type="entry name" value="SGNH_plant_lipase_like"/>
    <property type="match status" value="1"/>
</dbReference>
<evidence type="ECO:0000256" key="8">
    <source>
        <dbReference type="SAM" id="SignalP"/>
    </source>
</evidence>
<keyword evidence="3" id="KW-0964">Secreted</keyword>
<dbReference type="Proteomes" id="UP000053144">
    <property type="component" value="Chromosome 8"/>
</dbReference>
<dbReference type="PANTHER" id="PTHR45650:SF8">
    <property type="entry name" value="GDSL ESTERASE_LIPASE"/>
    <property type="match status" value="1"/>
</dbReference>
<keyword evidence="4 8" id="KW-0732">Signal</keyword>
<dbReference type="EMBL" id="CM003378">
    <property type="protein sequence ID" value="KOM51312.1"/>
    <property type="molecule type" value="Genomic_DNA"/>
</dbReference>
<evidence type="ECO:0000256" key="6">
    <source>
        <dbReference type="ARBA" id="ARBA00022963"/>
    </source>
</evidence>
<keyword evidence="7" id="KW-0443">Lipid metabolism</keyword>
<comment type="similarity">
    <text evidence="2">Belongs to the 'GDSL' lipolytic enzyme family.</text>
</comment>
<name>A0A0L9V8S8_PHAAN</name>
<protein>
    <recommendedName>
        <fullName evidence="11">GDSL esterase/lipase</fullName>
    </recommendedName>
</protein>
<dbReference type="AlphaFoldDB" id="A0A0L9V8S8"/>
<sequence>MGEWKHARASAAAMLLLLLCLNEIAHVNSQRVPALFVFGDSLVEVGNNNFLNTIARANFFPYGIDFNGGATGRFSNGRSLVDFIGEMLGVPSPPPFADPSTTGSRILNGVNYASGASGILDESGRNYGDRFTMNRQIQNFESTLNQYRTMMNPAALSQFLAKSIAVVVTGNNDYINNYLIPGLYNSSYNYSAQQYGSLLVNNLGRQILALHSMGIRKLFIAGIGPLGCIPNIRAIGLAPAGRCMDLVNQMVGFFNVGLRSMVEQLNRDHPDSIFVYANTYHVLGDILNNPARYQFNVVDRACCGVGRNRGQISCLPLEIPCLNRKQTVFWDAFHPSESAIYVFAWRAVNGPQDDCYPVNLKQMALI</sequence>
<evidence type="ECO:0000256" key="3">
    <source>
        <dbReference type="ARBA" id="ARBA00022525"/>
    </source>
</evidence>
<dbReference type="PANTHER" id="PTHR45650">
    <property type="entry name" value="GDSL-LIKE LIPASE/ACYLHYDROLASE-RELATED"/>
    <property type="match status" value="1"/>
</dbReference>
<dbReference type="KEGG" id="var:108339729"/>
<dbReference type="InterPro" id="IPR051238">
    <property type="entry name" value="GDSL_esterase/lipase"/>
</dbReference>
<dbReference type="InterPro" id="IPR001087">
    <property type="entry name" value="GDSL"/>
</dbReference>
<evidence type="ECO:0000256" key="7">
    <source>
        <dbReference type="ARBA" id="ARBA00023098"/>
    </source>
</evidence>
<dbReference type="GO" id="GO:0016788">
    <property type="term" value="F:hydrolase activity, acting on ester bonds"/>
    <property type="evidence" value="ECO:0007669"/>
    <property type="project" value="InterPro"/>
</dbReference>
<feature type="chain" id="PRO_5005596715" description="GDSL esterase/lipase" evidence="8">
    <location>
        <begin position="30"/>
        <end position="366"/>
    </location>
</feature>
<dbReference type="GO" id="GO:0016042">
    <property type="term" value="P:lipid catabolic process"/>
    <property type="evidence" value="ECO:0007669"/>
    <property type="project" value="UniProtKB-KW"/>
</dbReference>
<dbReference type="OMA" id="QMLGTFN"/>
<comment type="subcellular location">
    <subcellularLocation>
        <location evidence="1">Secreted</location>
    </subcellularLocation>
</comment>
<evidence type="ECO:0000256" key="2">
    <source>
        <dbReference type="ARBA" id="ARBA00008668"/>
    </source>
</evidence>
<reference evidence="10" key="1">
    <citation type="journal article" date="2015" name="Proc. Natl. Acad. Sci. U.S.A.">
        <title>Genome sequencing of adzuki bean (Vigna angularis) provides insight into high starch and low fat accumulation and domestication.</title>
        <authorList>
            <person name="Yang K."/>
            <person name="Tian Z."/>
            <person name="Chen C."/>
            <person name="Luo L."/>
            <person name="Zhao B."/>
            <person name="Wang Z."/>
            <person name="Yu L."/>
            <person name="Li Y."/>
            <person name="Sun Y."/>
            <person name="Li W."/>
            <person name="Chen Y."/>
            <person name="Li Y."/>
            <person name="Zhang Y."/>
            <person name="Ai D."/>
            <person name="Zhao J."/>
            <person name="Shang C."/>
            <person name="Ma Y."/>
            <person name="Wu B."/>
            <person name="Wang M."/>
            <person name="Gao L."/>
            <person name="Sun D."/>
            <person name="Zhang P."/>
            <person name="Guo F."/>
            <person name="Wang W."/>
            <person name="Li Y."/>
            <person name="Wang J."/>
            <person name="Varshney R.K."/>
            <person name="Wang J."/>
            <person name="Ling H.Q."/>
            <person name="Wan P."/>
        </authorList>
    </citation>
    <scope>NUCLEOTIDE SEQUENCE</scope>
    <source>
        <strain evidence="10">cv. Jingnong 6</strain>
    </source>
</reference>
<dbReference type="Gramene" id="KOM51312">
    <property type="protein sequence ID" value="KOM51312"/>
    <property type="gene ID" value="LR48_Vigan08g213900"/>
</dbReference>
<dbReference type="OrthoDB" id="1600564at2759"/>
<keyword evidence="6" id="KW-0442">Lipid degradation</keyword>
<evidence type="ECO:0000256" key="5">
    <source>
        <dbReference type="ARBA" id="ARBA00022801"/>
    </source>
</evidence>
<evidence type="ECO:0000256" key="4">
    <source>
        <dbReference type="ARBA" id="ARBA00022729"/>
    </source>
</evidence>
<dbReference type="GO" id="GO:0005576">
    <property type="term" value="C:extracellular region"/>
    <property type="evidence" value="ECO:0007669"/>
    <property type="project" value="UniProtKB-SubCell"/>
</dbReference>
<proteinExistence type="inferred from homology"/>
<keyword evidence="5" id="KW-0378">Hydrolase</keyword>
<accession>A0A0L9V8S8</accession>
<dbReference type="InterPro" id="IPR036514">
    <property type="entry name" value="SGNH_hydro_sf"/>
</dbReference>
<feature type="signal peptide" evidence="8">
    <location>
        <begin position="1"/>
        <end position="29"/>
    </location>
</feature>
<dbReference type="InterPro" id="IPR035669">
    <property type="entry name" value="SGNH_plant_lipase-like"/>
</dbReference>
<evidence type="ECO:0000313" key="9">
    <source>
        <dbReference type="EMBL" id="KOM51312.1"/>
    </source>
</evidence>
<dbReference type="Gene3D" id="3.40.50.1110">
    <property type="entry name" value="SGNH hydrolase"/>
    <property type="match status" value="1"/>
</dbReference>
<evidence type="ECO:0000256" key="1">
    <source>
        <dbReference type="ARBA" id="ARBA00004613"/>
    </source>
</evidence>
<dbReference type="Pfam" id="PF00657">
    <property type="entry name" value="Lipase_GDSL"/>
    <property type="match status" value="1"/>
</dbReference>